<protein>
    <recommendedName>
        <fullName evidence="5">Pectinesterase inhibitor domain-containing protein</fullName>
    </recommendedName>
</protein>
<evidence type="ECO:0000313" key="7">
    <source>
        <dbReference type="Proteomes" id="UP001367508"/>
    </source>
</evidence>
<feature type="chain" id="PRO_5043053940" description="Pectinesterase inhibitor domain-containing protein" evidence="4">
    <location>
        <begin position="28"/>
        <end position="191"/>
    </location>
</feature>
<name>A0AAN9KYL8_CANGL</name>
<proteinExistence type="inferred from homology"/>
<dbReference type="GO" id="GO:0004857">
    <property type="term" value="F:enzyme inhibitor activity"/>
    <property type="evidence" value="ECO:0007669"/>
    <property type="project" value="InterPro"/>
</dbReference>
<accession>A0AAN9KYL8</accession>
<comment type="similarity">
    <text evidence="3">Belongs to the PMEI family.</text>
</comment>
<dbReference type="Proteomes" id="UP001367508">
    <property type="component" value="Unassembled WGS sequence"/>
</dbReference>
<dbReference type="InterPro" id="IPR035513">
    <property type="entry name" value="Invertase/methylesterase_inhib"/>
</dbReference>
<feature type="signal peptide" evidence="4">
    <location>
        <begin position="1"/>
        <end position="27"/>
    </location>
</feature>
<keyword evidence="2" id="KW-1015">Disulfide bond</keyword>
<evidence type="ECO:0000259" key="5">
    <source>
        <dbReference type="Pfam" id="PF04043"/>
    </source>
</evidence>
<dbReference type="Gene3D" id="1.20.140.40">
    <property type="entry name" value="Invertase/pectin methylesterase inhibitor family protein"/>
    <property type="match status" value="1"/>
</dbReference>
<comment type="caution">
    <text evidence="6">The sequence shown here is derived from an EMBL/GenBank/DDBJ whole genome shotgun (WGS) entry which is preliminary data.</text>
</comment>
<evidence type="ECO:0000256" key="3">
    <source>
        <dbReference type="ARBA" id="ARBA00038471"/>
    </source>
</evidence>
<dbReference type="Pfam" id="PF04043">
    <property type="entry name" value="PMEI"/>
    <property type="match status" value="1"/>
</dbReference>
<feature type="domain" description="Pectinesterase inhibitor" evidence="5">
    <location>
        <begin position="39"/>
        <end position="164"/>
    </location>
</feature>
<dbReference type="PANTHER" id="PTHR36710:SF18">
    <property type="entry name" value="PECTINESTERASE INHIBITOR 5-RELATED"/>
    <property type="match status" value="1"/>
</dbReference>
<evidence type="ECO:0000256" key="2">
    <source>
        <dbReference type="ARBA" id="ARBA00023157"/>
    </source>
</evidence>
<evidence type="ECO:0000256" key="4">
    <source>
        <dbReference type="SAM" id="SignalP"/>
    </source>
</evidence>
<dbReference type="InterPro" id="IPR006501">
    <property type="entry name" value="Pectinesterase_inhib_dom"/>
</dbReference>
<reference evidence="6 7" key="1">
    <citation type="submission" date="2024-01" db="EMBL/GenBank/DDBJ databases">
        <title>The genomes of 5 underutilized Papilionoideae crops provide insights into root nodulation and disease resistanc.</title>
        <authorList>
            <person name="Jiang F."/>
        </authorList>
    </citation>
    <scope>NUCLEOTIDE SEQUENCE [LARGE SCALE GENOMIC DNA]</scope>
    <source>
        <strain evidence="6">LVBAO_FW01</strain>
        <tissue evidence="6">Leaves</tissue>
    </source>
</reference>
<sequence>MNMAFFSNMPRVIVALLLLILSPSLFTHQSKNLAIADSKLVQTLCYNSESPETCIRCVQSSKCAEKADSVGIARIIVNCINDKAKTLALNMKILASTSSGNLKEFYQRCANDYNRIAKKELISAKKALHNHKYDQAEYCVVKALSFDAACHKNLKGDFNDKVSKGVLYEMKIYEELSEAACRIIEKLYVRG</sequence>
<organism evidence="6 7">
    <name type="scientific">Canavalia gladiata</name>
    <name type="common">Sword bean</name>
    <name type="synonym">Dolichos gladiatus</name>
    <dbReference type="NCBI Taxonomy" id="3824"/>
    <lineage>
        <taxon>Eukaryota</taxon>
        <taxon>Viridiplantae</taxon>
        <taxon>Streptophyta</taxon>
        <taxon>Embryophyta</taxon>
        <taxon>Tracheophyta</taxon>
        <taxon>Spermatophyta</taxon>
        <taxon>Magnoliopsida</taxon>
        <taxon>eudicotyledons</taxon>
        <taxon>Gunneridae</taxon>
        <taxon>Pentapetalae</taxon>
        <taxon>rosids</taxon>
        <taxon>fabids</taxon>
        <taxon>Fabales</taxon>
        <taxon>Fabaceae</taxon>
        <taxon>Papilionoideae</taxon>
        <taxon>50 kb inversion clade</taxon>
        <taxon>NPAAA clade</taxon>
        <taxon>indigoferoid/millettioid clade</taxon>
        <taxon>Phaseoleae</taxon>
        <taxon>Canavalia</taxon>
    </lineage>
</organism>
<dbReference type="EMBL" id="JAYMYQ010000006">
    <property type="protein sequence ID" value="KAK7324324.1"/>
    <property type="molecule type" value="Genomic_DNA"/>
</dbReference>
<dbReference type="NCBIfam" id="TIGR01614">
    <property type="entry name" value="PME_inhib"/>
    <property type="match status" value="1"/>
</dbReference>
<dbReference type="InterPro" id="IPR052421">
    <property type="entry name" value="PCW_Enzyme_Inhibitor"/>
</dbReference>
<dbReference type="SUPFAM" id="SSF101148">
    <property type="entry name" value="Plant invertase/pectin methylesterase inhibitor"/>
    <property type="match status" value="1"/>
</dbReference>
<gene>
    <name evidence="6" type="ORF">VNO77_27857</name>
</gene>
<evidence type="ECO:0000313" key="6">
    <source>
        <dbReference type="EMBL" id="KAK7324324.1"/>
    </source>
</evidence>
<evidence type="ECO:0000256" key="1">
    <source>
        <dbReference type="ARBA" id="ARBA00022729"/>
    </source>
</evidence>
<dbReference type="AlphaFoldDB" id="A0AAN9KYL8"/>
<keyword evidence="1 4" id="KW-0732">Signal</keyword>
<dbReference type="PANTHER" id="PTHR36710">
    <property type="entry name" value="PECTINESTERASE INHIBITOR-LIKE"/>
    <property type="match status" value="1"/>
</dbReference>
<keyword evidence="7" id="KW-1185">Reference proteome</keyword>